<dbReference type="SMART" id="SM00028">
    <property type="entry name" value="TPR"/>
    <property type="match status" value="6"/>
</dbReference>
<sequence>MRRLSALFGIALFLFTAACAFDDSAKKQASYHFQMGVSYLGENDPTRALIELTEAEKLTPDDPTLLNSLGLAYYYKKRYDLAEKAYLRAIELNPAYSEARNNLGVNYMDMQRWDDAITQFKVVSADLFFLHHEDARINLGLAYLGKGDYPQSFDILRQAVEASPQNVIARVALGRVYFATGKTDQAIDEYQKAVAIAKNYQNAHYYLALAYLKKKDYIAAANSFKEAIKLAPDSEKGRLSREYLESMK</sequence>
<feature type="signal peptide" evidence="4">
    <location>
        <begin position="1"/>
        <end position="20"/>
    </location>
</feature>
<evidence type="ECO:0000256" key="4">
    <source>
        <dbReference type="SAM" id="SignalP"/>
    </source>
</evidence>
<dbReference type="PANTHER" id="PTHR44943">
    <property type="entry name" value="CELLULOSE SYNTHASE OPERON PROTEIN C"/>
    <property type="match status" value="1"/>
</dbReference>
<feature type="repeat" description="TPR" evidence="3">
    <location>
        <begin position="201"/>
        <end position="234"/>
    </location>
</feature>
<evidence type="ECO:0000256" key="1">
    <source>
        <dbReference type="ARBA" id="ARBA00022737"/>
    </source>
</evidence>
<dbReference type="RefSeq" id="WP_282002739.1">
    <property type="nucleotide sequence ID" value="NZ_AP027151.1"/>
</dbReference>
<feature type="repeat" description="TPR" evidence="3">
    <location>
        <begin position="167"/>
        <end position="200"/>
    </location>
</feature>
<evidence type="ECO:0000313" key="6">
    <source>
        <dbReference type="Proteomes" id="UP001317705"/>
    </source>
</evidence>
<dbReference type="Pfam" id="PF13432">
    <property type="entry name" value="TPR_16"/>
    <property type="match status" value="1"/>
</dbReference>
<dbReference type="PANTHER" id="PTHR44943:SF8">
    <property type="entry name" value="TPR REPEAT-CONTAINING PROTEIN MJ0263"/>
    <property type="match status" value="1"/>
</dbReference>
<feature type="repeat" description="TPR" evidence="3">
    <location>
        <begin position="29"/>
        <end position="62"/>
    </location>
</feature>
<gene>
    <name evidence="5" type="ORF">GURASL_12570</name>
</gene>
<proteinExistence type="predicted"/>
<dbReference type="PROSITE" id="PS50005">
    <property type="entry name" value="TPR"/>
    <property type="match status" value="5"/>
</dbReference>
<feature type="repeat" description="TPR" evidence="3">
    <location>
        <begin position="63"/>
        <end position="96"/>
    </location>
</feature>
<feature type="chain" id="PRO_5047317684" evidence="4">
    <location>
        <begin position="21"/>
        <end position="248"/>
    </location>
</feature>
<keyword evidence="4" id="KW-0732">Signal</keyword>
<keyword evidence="6" id="KW-1185">Reference proteome</keyword>
<name>A0ABM8EJB3_9BACT</name>
<dbReference type="InterPro" id="IPR011990">
    <property type="entry name" value="TPR-like_helical_dom_sf"/>
</dbReference>
<organism evidence="5 6">
    <name type="scientific">Geotalea uraniireducens</name>
    <dbReference type="NCBI Taxonomy" id="351604"/>
    <lineage>
        <taxon>Bacteria</taxon>
        <taxon>Pseudomonadati</taxon>
        <taxon>Thermodesulfobacteriota</taxon>
        <taxon>Desulfuromonadia</taxon>
        <taxon>Geobacterales</taxon>
        <taxon>Geobacteraceae</taxon>
        <taxon>Geotalea</taxon>
    </lineage>
</organism>
<protein>
    <submittedName>
        <fullName evidence="5">Lipoprotein</fullName>
    </submittedName>
</protein>
<dbReference type="Pfam" id="PF07719">
    <property type="entry name" value="TPR_2"/>
    <property type="match status" value="1"/>
</dbReference>
<reference evidence="5 6" key="1">
    <citation type="submission" date="2022-12" db="EMBL/GenBank/DDBJ databases">
        <title>Polyphasic characterization of Geotalea uranireducens NIT-SL11 newly isolated from a complex of sewage sludge and microbially reduced graphene oxide.</title>
        <authorList>
            <person name="Xie L."/>
            <person name="Yoshida N."/>
            <person name="Meng L."/>
        </authorList>
    </citation>
    <scope>NUCLEOTIDE SEQUENCE [LARGE SCALE GENOMIC DNA]</scope>
    <source>
        <strain evidence="5 6">NIT-SL11</strain>
    </source>
</reference>
<evidence type="ECO:0000256" key="2">
    <source>
        <dbReference type="ARBA" id="ARBA00022803"/>
    </source>
</evidence>
<dbReference type="InterPro" id="IPR051685">
    <property type="entry name" value="Ycf3/AcsC/BcsC/TPR_MFPF"/>
</dbReference>
<accession>A0ABM8EJB3</accession>
<dbReference type="Proteomes" id="UP001317705">
    <property type="component" value="Chromosome"/>
</dbReference>
<dbReference type="Pfam" id="PF00515">
    <property type="entry name" value="TPR_1"/>
    <property type="match status" value="1"/>
</dbReference>
<keyword evidence="2 3" id="KW-0802">TPR repeat</keyword>
<evidence type="ECO:0000313" key="5">
    <source>
        <dbReference type="EMBL" id="BDV42334.1"/>
    </source>
</evidence>
<dbReference type="PROSITE" id="PS51257">
    <property type="entry name" value="PROKAR_LIPOPROTEIN"/>
    <property type="match status" value="1"/>
</dbReference>
<dbReference type="InterPro" id="IPR013105">
    <property type="entry name" value="TPR_2"/>
</dbReference>
<dbReference type="SUPFAM" id="SSF48452">
    <property type="entry name" value="TPR-like"/>
    <property type="match status" value="2"/>
</dbReference>
<dbReference type="InterPro" id="IPR019734">
    <property type="entry name" value="TPR_rpt"/>
</dbReference>
<keyword evidence="1" id="KW-0677">Repeat</keyword>
<dbReference type="EMBL" id="AP027151">
    <property type="protein sequence ID" value="BDV42334.1"/>
    <property type="molecule type" value="Genomic_DNA"/>
</dbReference>
<keyword evidence="5" id="KW-0449">Lipoprotein</keyword>
<feature type="repeat" description="TPR" evidence="3">
    <location>
        <begin position="133"/>
        <end position="166"/>
    </location>
</feature>
<dbReference type="Gene3D" id="1.25.40.10">
    <property type="entry name" value="Tetratricopeptide repeat domain"/>
    <property type="match status" value="2"/>
</dbReference>
<evidence type="ECO:0000256" key="3">
    <source>
        <dbReference type="PROSITE-ProRule" id="PRU00339"/>
    </source>
</evidence>